<dbReference type="InterPro" id="IPR019692">
    <property type="entry name" value="CFP-6_PH"/>
</dbReference>
<evidence type="ECO:0000313" key="3">
    <source>
        <dbReference type="EMBL" id="GAB77660.1"/>
    </source>
</evidence>
<organism evidence="3 4">
    <name type="scientific">Austwickia chelonae NBRC 105200</name>
    <dbReference type="NCBI Taxonomy" id="1184607"/>
    <lineage>
        <taxon>Bacteria</taxon>
        <taxon>Bacillati</taxon>
        <taxon>Actinomycetota</taxon>
        <taxon>Actinomycetes</taxon>
        <taxon>Micrococcales</taxon>
        <taxon>Dermatophilaceae</taxon>
        <taxon>Austwickia</taxon>
    </lineage>
</organism>
<feature type="domain" description="Low molecular weight protein antigen 6 PH" evidence="2">
    <location>
        <begin position="90"/>
        <end position="148"/>
    </location>
</feature>
<feature type="transmembrane region" description="Helical" evidence="1">
    <location>
        <begin position="62"/>
        <end position="80"/>
    </location>
</feature>
<feature type="transmembrane region" description="Helical" evidence="1">
    <location>
        <begin position="29"/>
        <end position="50"/>
    </location>
</feature>
<comment type="caution">
    <text evidence="3">The sequence shown here is derived from an EMBL/GenBank/DDBJ whole genome shotgun (WGS) entry which is preliminary data.</text>
</comment>
<sequence>MLVNSTAPEPGDAPRPFDPYAVMRPRRGAAVALALSAMVLVAFTYAAITVPGREGQKADWGILDRTMIFVSGAAIAWFIWRFASIRATPSPEGIVVRNLLLTRTVDWTQIVRVQYGGAAPWARLDLSDADTVAVMAIQKADGAHAQALAARLAALVEVHSSAAEPEAGLGPRRGDG</sequence>
<gene>
    <name evidence="3" type="ORF">AUCHE_05_05750</name>
</gene>
<dbReference type="eggNOG" id="ENOG50331K6">
    <property type="taxonomic scope" value="Bacteria"/>
</dbReference>
<name>K6VQL7_9MICO</name>
<keyword evidence="1" id="KW-0472">Membrane</keyword>
<evidence type="ECO:0000259" key="2">
    <source>
        <dbReference type="Pfam" id="PF10756"/>
    </source>
</evidence>
<dbReference type="EMBL" id="BAGZ01000005">
    <property type="protein sequence ID" value="GAB77660.1"/>
    <property type="molecule type" value="Genomic_DNA"/>
</dbReference>
<dbReference type="AlphaFoldDB" id="K6VQL7"/>
<dbReference type="Pfam" id="PF10756">
    <property type="entry name" value="bPH_6"/>
    <property type="match status" value="1"/>
</dbReference>
<protein>
    <recommendedName>
        <fullName evidence="2">Low molecular weight protein antigen 6 PH domain-containing protein</fullName>
    </recommendedName>
</protein>
<accession>K6VQL7</accession>
<reference evidence="3 4" key="1">
    <citation type="submission" date="2012-08" db="EMBL/GenBank/DDBJ databases">
        <title>Whole genome shotgun sequence of Austwickia chelonae NBRC 105200.</title>
        <authorList>
            <person name="Yoshida I."/>
            <person name="Hosoyama A."/>
            <person name="Tsuchikane K."/>
            <person name="Katsumata H."/>
            <person name="Ando Y."/>
            <person name="Ohji S."/>
            <person name="Hamada M."/>
            <person name="Tamura T."/>
            <person name="Yamazoe A."/>
            <person name="Yamazaki S."/>
            <person name="Fujita N."/>
        </authorList>
    </citation>
    <scope>NUCLEOTIDE SEQUENCE [LARGE SCALE GENOMIC DNA]</scope>
    <source>
        <strain evidence="3 4">NBRC 105200</strain>
    </source>
</reference>
<keyword evidence="1" id="KW-0812">Transmembrane</keyword>
<keyword evidence="4" id="KW-1185">Reference proteome</keyword>
<evidence type="ECO:0000256" key="1">
    <source>
        <dbReference type="SAM" id="Phobius"/>
    </source>
</evidence>
<dbReference type="STRING" id="100225.SAMN05421595_1498"/>
<keyword evidence="1" id="KW-1133">Transmembrane helix</keyword>
<proteinExistence type="predicted"/>
<dbReference type="Proteomes" id="UP000008495">
    <property type="component" value="Unassembled WGS sequence"/>
</dbReference>
<evidence type="ECO:0000313" key="4">
    <source>
        <dbReference type="Proteomes" id="UP000008495"/>
    </source>
</evidence>